<gene>
    <name evidence="1" type="ORF">GSTENG00030898001</name>
</gene>
<comment type="caution">
    <text evidence="1">The sequence shown here is derived from an EMBL/GenBank/DDBJ whole genome shotgun (WGS) entry which is preliminary data.</text>
</comment>
<dbReference type="KEGG" id="tng:GSTEN00030898G001"/>
<reference evidence="1" key="1">
    <citation type="journal article" date="2004" name="Nature">
        <title>Genome duplication in the teleost fish Tetraodon nigroviridis reveals the early vertebrate proto-karyotype.</title>
        <authorList>
            <person name="Jaillon O."/>
            <person name="Aury J.-M."/>
            <person name="Brunet F."/>
            <person name="Petit J.-L."/>
            <person name="Stange-Thomann N."/>
            <person name="Mauceli E."/>
            <person name="Bouneau L."/>
            <person name="Fischer C."/>
            <person name="Ozouf-Costaz C."/>
            <person name="Bernot A."/>
            <person name="Nicaud S."/>
            <person name="Jaffe D."/>
            <person name="Fisher S."/>
            <person name="Lutfalla G."/>
            <person name="Dossat C."/>
            <person name="Segurens B."/>
            <person name="Dasilva C."/>
            <person name="Salanoubat M."/>
            <person name="Levy M."/>
            <person name="Boudet N."/>
            <person name="Castellano S."/>
            <person name="Anthouard V."/>
            <person name="Jubin C."/>
            <person name="Castelli V."/>
            <person name="Katinka M."/>
            <person name="Vacherie B."/>
            <person name="Biemont C."/>
            <person name="Skalli Z."/>
            <person name="Cattolico L."/>
            <person name="Poulain J."/>
            <person name="De Berardinis V."/>
            <person name="Cruaud C."/>
            <person name="Duprat S."/>
            <person name="Brottier P."/>
            <person name="Coutanceau J.-P."/>
            <person name="Gouzy J."/>
            <person name="Parra G."/>
            <person name="Lardier G."/>
            <person name="Chapple C."/>
            <person name="McKernan K.J."/>
            <person name="McEwan P."/>
            <person name="Bosak S."/>
            <person name="Kellis M."/>
            <person name="Volff J.-N."/>
            <person name="Guigo R."/>
            <person name="Zody M.C."/>
            <person name="Mesirov J."/>
            <person name="Lindblad-Toh K."/>
            <person name="Birren B."/>
            <person name="Nusbaum C."/>
            <person name="Kahn D."/>
            <person name="Robinson-Rechavi M."/>
            <person name="Laudet V."/>
            <person name="Schachter V."/>
            <person name="Quetier F."/>
            <person name="Saurin W."/>
            <person name="Scarpelli C."/>
            <person name="Wincker P."/>
            <person name="Lander E.S."/>
            <person name="Weissenbach J."/>
            <person name="Roest Crollius H."/>
        </authorList>
    </citation>
    <scope>NUCLEOTIDE SEQUENCE [LARGE SCALE GENOMIC DNA]</scope>
</reference>
<evidence type="ECO:0000313" key="1">
    <source>
        <dbReference type="EMBL" id="CAG09565.1"/>
    </source>
</evidence>
<reference evidence="1" key="2">
    <citation type="submission" date="2004-02" db="EMBL/GenBank/DDBJ databases">
        <authorList>
            <consortium name="Genoscope"/>
            <consortium name="Whitehead Institute Centre for Genome Research"/>
        </authorList>
    </citation>
    <scope>NUCLEOTIDE SEQUENCE</scope>
</reference>
<protein>
    <submittedName>
        <fullName evidence="1">(spotted green pufferfish) hypothetical protein</fullName>
    </submittedName>
</protein>
<dbReference type="AlphaFoldDB" id="Q4RPW7"/>
<organism evidence="1">
    <name type="scientific">Tetraodon nigroviridis</name>
    <name type="common">Spotted green pufferfish</name>
    <name type="synonym">Chelonodon nigroviridis</name>
    <dbReference type="NCBI Taxonomy" id="99883"/>
    <lineage>
        <taxon>Eukaryota</taxon>
        <taxon>Metazoa</taxon>
        <taxon>Chordata</taxon>
        <taxon>Craniata</taxon>
        <taxon>Vertebrata</taxon>
        <taxon>Euteleostomi</taxon>
        <taxon>Actinopterygii</taxon>
        <taxon>Neopterygii</taxon>
        <taxon>Teleostei</taxon>
        <taxon>Neoteleostei</taxon>
        <taxon>Acanthomorphata</taxon>
        <taxon>Eupercaria</taxon>
        <taxon>Tetraodontiformes</taxon>
        <taxon>Tetradontoidea</taxon>
        <taxon>Tetraodontidae</taxon>
        <taxon>Tetraodon</taxon>
    </lineage>
</organism>
<name>Q4RPW7_TETNG</name>
<proteinExistence type="predicted"/>
<dbReference type="EMBL" id="CAAE01015007">
    <property type="protein sequence ID" value="CAG09565.1"/>
    <property type="molecule type" value="Genomic_DNA"/>
</dbReference>
<accession>Q4RPW7</accession>
<sequence>MGWMTNEMEETGDEGIKERTDETLLTLHPSLNSKCINISNESALNHFKNIPQLFPGFGALEYLQLCPQSAGALKACLSGSSLMLPRPLMDAPTKSELTTEAVEQLEGGLLLLADVAGP</sequence>